<comment type="caution">
    <text evidence="1">The sequence shown here is derived from an EMBL/GenBank/DDBJ whole genome shotgun (WGS) entry which is preliminary data.</text>
</comment>
<evidence type="ECO:0000313" key="1">
    <source>
        <dbReference type="EMBL" id="KAF5800455.1"/>
    </source>
</evidence>
<gene>
    <name evidence="1" type="ORF">HanXRQr2_Chr07g0316181</name>
</gene>
<evidence type="ECO:0000313" key="2">
    <source>
        <dbReference type="Proteomes" id="UP000215914"/>
    </source>
</evidence>
<sequence length="60" mass="6370">MDAPPPPYKQHEVSTCFANSLVGKSTRIVGALPYPVRLVAFSGPFISDSNIGKIKASVLP</sequence>
<dbReference type="Proteomes" id="UP000215914">
    <property type="component" value="Unassembled WGS sequence"/>
</dbReference>
<organism evidence="1 2">
    <name type="scientific">Helianthus annuus</name>
    <name type="common">Common sunflower</name>
    <dbReference type="NCBI Taxonomy" id="4232"/>
    <lineage>
        <taxon>Eukaryota</taxon>
        <taxon>Viridiplantae</taxon>
        <taxon>Streptophyta</taxon>
        <taxon>Embryophyta</taxon>
        <taxon>Tracheophyta</taxon>
        <taxon>Spermatophyta</taxon>
        <taxon>Magnoliopsida</taxon>
        <taxon>eudicotyledons</taxon>
        <taxon>Gunneridae</taxon>
        <taxon>Pentapetalae</taxon>
        <taxon>asterids</taxon>
        <taxon>campanulids</taxon>
        <taxon>Asterales</taxon>
        <taxon>Asteraceae</taxon>
        <taxon>Asteroideae</taxon>
        <taxon>Heliantheae alliance</taxon>
        <taxon>Heliantheae</taxon>
        <taxon>Helianthus</taxon>
    </lineage>
</organism>
<dbReference type="AlphaFoldDB" id="A0A9K3IQ55"/>
<dbReference type="Gramene" id="mRNA:HanXRQr2_Chr07g0316181">
    <property type="protein sequence ID" value="mRNA:HanXRQr2_Chr07g0316181"/>
    <property type="gene ID" value="HanXRQr2_Chr07g0316181"/>
</dbReference>
<dbReference type="EMBL" id="MNCJ02000322">
    <property type="protein sequence ID" value="KAF5800455.1"/>
    <property type="molecule type" value="Genomic_DNA"/>
</dbReference>
<accession>A0A9K3IQ55</accession>
<reference evidence="1" key="2">
    <citation type="submission" date="2020-06" db="EMBL/GenBank/DDBJ databases">
        <title>Helianthus annuus Genome sequencing and assembly Release 2.</title>
        <authorList>
            <person name="Gouzy J."/>
            <person name="Langlade N."/>
            <person name="Munos S."/>
        </authorList>
    </citation>
    <scope>NUCLEOTIDE SEQUENCE</scope>
    <source>
        <tissue evidence="1">Leaves</tissue>
    </source>
</reference>
<proteinExistence type="predicted"/>
<keyword evidence="2" id="KW-1185">Reference proteome</keyword>
<name>A0A9K3IQ55_HELAN</name>
<protein>
    <submittedName>
        <fullName evidence="1">Uncharacterized protein</fullName>
    </submittedName>
</protein>
<reference evidence="1" key="1">
    <citation type="journal article" date="2017" name="Nature">
        <title>The sunflower genome provides insights into oil metabolism, flowering and Asterid evolution.</title>
        <authorList>
            <person name="Badouin H."/>
            <person name="Gouzy J."/>
            <person name="Grassa C.J."/>
            <person name="Murat F."/>
            <person name="Staton S.E."/>
            <person name="Cottret L."/>
            <person name="Lelandais-Briere C."/>
            <person name="Owens G.L."/>
            <person name="Carrere S."/>
            <person name="Mayjonade B."/>
            <person name="Legrand L."/>
            <person name="Gill N."/>
            <person name="Kane N.C."/>
            <person name="Bowers J.E."/>
            <person name="Hubner S."/>
            <person name="Bellec A."/>
            <person name="Berard A."/>
            <person name="Berges H."/>
            <person name="Blanchet N."/>
            <person name="Boniface M.C."/>
            <person name="Brunel D."/>
            <person name="Catrice O."/>
            <person name="Chaidir N."/>
            <person name="Claudel C."/>
            <person name="Donnadieu C."/>
            <person name="Faraut T."/>
            <person name="Fievet G."/>
            <person name="Helmstetter N."/>
            <person name="King M."/>
            <person name="Knapp S.J."/>
            <person name="Lai Z."/>
            <person name="Le Paslier M.C."/>
            <person name="Lippi Y."/>
            <person name="Lorenzon L."/>
            <person name="Mandel J.R."/>
            <person name="Marage G."/>
            <person name="Marchand G."/>
            <person name="Marquand E."/>
            <person name="Bret-Mestries E."/>
            <person name="Morien E."/>
            <person name="Nambeesan S."/>
            <person name="Nguyen T."/>
            <person name="Pegot-Espagnet P."/>
            <person name="Pouilly N."/>
            <person name="Raftis F."/>
            <person name="Sallet E."/>
            <person name="Schiex T."/>
            <person name="Thomas J."/>
            <person name="Vandecasteele C."/>
            <person name="Vares D."/>
            <person name="Vear F."/>
            <person name="Vautrin S."/>
            <person name="Crespi M."/>
            <person name="Mangin B."/>
            <person name="Burke J.M."/>
            <person name="Salse J."/>
            <person name="Munos S."/>
            <person name="Vincourt P."/>
            <person name="Rieseberg L.H."/>
            <person name="Langlade N.B."/>
        </authorList>
    </citation>
    <scope>NUCLEOTIDE SEQUENCE</scope>
    <source>
        <tissue evidence="1">Leaves</tissue>
    </source>
</reference>